<dbReference type="Proteomes" id="UP000245119">
    <property type="component" value="Linkage Group LG4"/>
</dbReference>
<feature type="domain" description="Programmed cell death protein 2 C-terminal" evidence="2">
    <location>
        <begin position="211"/>
        <end position="311"/>
    </location>
</feature>
<evidence type="ECO:0000313" key="4">
    <source>
        <dbReference type="Proteomes" id="UP000245119"/>
    </source>
</evidence>
<dbReference type="STRING" id="400727.A0A2T7PF61"/>
<organism evidence="3 4">
    <name type="scientific">Pomacea canaliculata</name>
    <name type="common">Golden apple snail</name>
    <dbReference type="NCBI Taxonomy" id="400727"/>
    <lineage>
        <taxon>Eukaryota</taxon>
        <taxon>Metazoa</taxon>
        <taxon>Spiralia</taxon>
        <taxon>Lophotrochozoa</taxon>
        <taxon>Mollusca</taxon>
        <taxon>Gastropoda</taxon>
        <taxon>Caenogastropoda</taxon>
        <taxon>Architaenioglossa</taxon>
        <taxon>Ampullarioidea</taxon>
        <taxon>Ampullariidae</taxon>
        <taxon>Pomacea</taxon>
    </lineage>
</organism>
<sequence>MLQRESWSDQKDNKDVWGEGQDSWGDGQDNWGDDQEDWGETPQGNLNCKFDFHEGAQEYLENEAKQWGQEDKESVKTVLQNTIVPTVMTEESDDVNKDKCLTSRQPLEGIEALAQLSVKDPSDCGNTQLDSSPSSEANNVVCLPAYYINVFEETTDDSELTSHVASLLHNYEEKEGKKVQALVEENRMAQRQGTTIIETYEKADVPHGDYQCHKFIMRLKLCPEQCIRYQWNGSPLLISQPKDGKLAVENCSSCGGTLVFELQLVPPILQFLRFPGQSEPAVEFGTVLIFTCKSSCWSQADMWKEEQVVLQPDPDQYLLR</sequence>
<evidence type="ECO:0000256" key="1">
    <source>
        <dbReference type="SAM" id="MobiDB-lite"/>
    </source>
</evidence>
<dbReference type="GO" id="GO:0006915">
    <property type="term" value="P:apoptotic process"/>
    <property type="evidence" value="ECO:0007669"/>
    <property type="project" value="TreeGrafter"/>
</dbReference>
<dbReference type="PANTHER" id="PTHR46421">
    <property type="entry name" value="PROGRAMMED CELL DEATH PROTEIN 2-LIKE"/>
    <property type="match status" value="1"/>
</dbReference>
<dbReference type="OrthoDB" id="366284at2759"/>
<dbReference type="Pfam" id="PF04194">
    <property type="entry name" value="PDCD2_C"/>
    <property type="match status" value="1"/>
</dbReference>
<dbReference type="GO" id="GO:0005737">
    <property type="term" value="C:cytoplasm"/>
    <property type="evidence" value="ECO:0007669"/>
    <property type="project" value="InterPro"/>
</dbReference>
<comment type="caution">
    <text evidence="3">The sequence shown here is derived from an EMBL/GenBank/DDBJ whole genome shotgun (WGS) entry which is preliminary data.</text>
</comment>
<keyword evidence="4" id="KW-1185">Reference proteome</keyword>
<dbReference type="EMBL" id="PZQS01000004">
    <property type="protein sequence ID" value="PVD32066.1"/>
    <property type="molecule type" value="Genomic_DNA"/>
</dbReference>
<feature type="compositionally biased region" description="Basic and acidic residues" evidence="1">
    <location>
        <begin position="1"/>
        <end position="17"/>
    </location>
</feature>
<evidence type="ECO:0000259" key="2">
    <source>
        <dbReference type="Pfam" id="PF04194"/>
    </source>
</evidence>
<dbReference type="AlphaFoldDB" id="A0A2T7PF61"/>
<reference evidence="3 4" key="1">
    <citation type="submission" date="2018-04" db="EMBL/GenBank/DDBJ databases">
        <title>The genome of golden apple snail Pomacea canaliculata provides insight into stress tolerance and invasive adaptation.</title>
        <authorList>
            <person name="Liu C."/>
            <person name="Liu B."/>
            <person name="Ren Y."/>
            <person name="Zhang Y."/>
            <person name="Wang H."/>
            <person name="Li S."/>
            <person name="Jiang F."/>
            <person name="Yin L."/>
            <person name="Zhang G."/>
            <person name="Qian W."/>
            <person name="Fan W."/>
        </authorList>
    </citation>
    <scope>NUCLEOTIDE SEQUENCE [LARGE SCALE GENOMIC DNA]</scope>
    <source>
        <strain evidence="3">SZHN2017</strain>
        <tissue evidence="3">Muscle</tissue>
    </source>
</reference>
<dbReference type="InterPro" id="IPR052815">
    <property type="entry name" value="PDCD2-like_regulator"/>
</dbReference>
<dbReference type="PANTHER" id="PTHR46421:SF1">
    <property type="entry name" value="PROGRAMMED CELL DEATH PROTEIN 2-LIKE"/>
    <property type="match status" value="1"/>
</dbReference>
<dbReference type="InterPro" id="IPR007320">
    <property type="entry name" value="PDCD2_C"/>
</dbReference>
<protein>
    <recommendedName>
        <fullName evidence="2">Programmed cell death protein 2 C-terminal domain-containing protein</fullName>
    </recommendedName>
</protein>
<feature type="compositionally biased region" description="Low complexity" evidence="1">
    <location>
        <begin position="20"/>
        <end position="30"/>
    </location>
</feature>
<proteinExistence type="predicted"/>
<gene>
    <name evidence="3" type="ORF">C0Q70_07494</name>
</gene>
<accession>A0A2T7PF61</accession>
<feature type="region of interest" description="Disordered" evidence="1">
    <location>
        <begin position="1"/>
        <end position="50"/>
    </location>
</feature>
<name>A0A2T7PF61_POMCA</name>
<evidence type="ECO:0000313" key="3">
    <source>
        <dbReference type="EMBL" id="PVD32066.1"/>
    </source>
</evidence>